<sequence>MNGYPLPQIHQDQLAFVCPFVPSTIGIYNME</sequence>
<proteinExistence type="predicted"/>
<evidence type="ECO:0000313" key="1">
    <source>
        <dbReference type="EMBL" id="SUZ91959.1"/>
    </source>
</evidence>
<reference evidence="1" key="1">
    <citation type="submission" date="2018-05" db="EMBL/GenBank/DDBJ databases">
        <authorList>
            <person name="Lanie J.A."/>
            <person name="Ng W.-L."/>
            <person name="Kazmierczak K.M."/>
            <person name="Andrzejewski T.M."/>
            <person name="Davidsen T.M."/>
            <person name="Wayne K.J."/>
            <person name="Tettelin H."/>
            <person name="Glass J.I."/>
            <person name="Rusch D."/>
            <person name="Podicherti R."/>
            <person name="Tsui H.-C.T."/>
            <person name="Winkler M.E."/>
        </authorList>
    </citation>
    <scope>NUCLEOTIDE SEQUENCE</scope>
</reference>
<protein>
    <submittedName>
        <fullName evidence="1">Uncharacterized protein</fullName>
    </submittedName>
</protein>
<dbReference type="EMBL" id="UINC01002020">
    <property type="protein sequence ID" value="SUZ91959.1"/>
    <property type="molecule type" value="Genomic_DNA"/>
</dbReference>
<gene>
    <name evidence="1" type="ORF">METZ01_LOCUS44813</name>
</gene>
<dbReference type="AlphaFoldDB" id="A0A381RLV4"/>
<accession>A0A381RLV4</accession>
<organism evidence="1">
    <name type="scientific">marine metagenome</name>
    <dbReference type="NCBI Taxonomy" id="408172"/>
    <lineage>
        <taxon>unclassified sequences</taxon>
        <taxon>metagenomes</taxon>
        <taxon>ecological metagenomes</taxon>
    </lineage>
</organism>
<name>A0A381RLV4_9ZZZZ</name>